<dbReference type="EMBL" id="JANCYW010000011">
    <property type="protein sequence ID" value="KAK4537158.1"/>
    <property type="molecule type" value="Genomic_DNA"/>
</dbReference>
<keyword evidence="2 6" id="KW-0479">Metal-binding</keyword>
<comment type="similarity">
    <text evidence="1">Belongs to the 5'(3')-deoxyribonucleotidase family.</text>
</comment>
<dbReference type="Pfam" id="PF05761">
    <property type="entry name" value="5_nucleotid"/>
    <property type="match status" value="1"/>
</dbReference>
<dbReference type="InterPro" id="IPR016695">
    <property type="entry name" value="Pur_nucleotidase"/>
</dbReference>
<dbReference type="SUPFAM" id="SSF56784">
    <property type="entry name" value="HAD-like"/>
    <property type="match status" value="1"/>
</dbReference>
<dbReference type="Proteomes" id="UP001301350">
    <property type="component" value="Unassembled WGS sequence"/>
</dbReference>
<evidence type="ECO:0000313" key="7">
    <source>
        <dbReference type="EMBL" id="KAK4537158.1"/>
    </source>
</evidence>
<dbReference type="PIRSF" id="PIRSF017434">
    <property type="entry name" value="Purine_5'-nucleotidase"/>
    <property type="match status" value="1"/>
</dbReference>
<evidence type="ECO:0000256" key="1">
    <source>
        <dbReference type="ARBA" id="ARBA00009589"/>
    </source>
</evidence>
<evidence type="ECO:0000313" key="8">
    <source>
        <dbReference type="Proteomes" id="UP001301350"/>
    </source>
</evidence>
<comment type="cofactor">
    <cofactor evidence="6">
        <name>Mg(2+)</name>
        <dbReference type="ChEBI" id="CHEBI:18420"/>
    </cofactor>
    <text evidence="6">Binds 1 Mg(2+) ion per subunit.</text>
</comment>
<feature type="binding site" evidence="6">
    <location>
        <position position="67"/>
    </location>
    <ligand>
        <name>GMP</name>
        <dbReference type="ChEBI" id="CHEBI:58115"/>
    </ligand>
</feature>
<name>A0AAV9IYG4_CYACA</name>
<keyword evidence="4 6" id="KW-0460">Magnesium</keyword>
<dbReference type="AlphaFoldDB" id="A0AAV9IYG4"/>
<proteinExistence type="inferred from homology"/>
<keyword evidence="3" id="KW-0378">Hydrolase</keyword>
<dbReference type="InterPro" id="IPR008380">
    <property type="entry name" value="HAD-SF_hydro_IG_5-nucl"/>
</dbReference>
<dbReference type="GO" id="GO:0046872">
    <property type="term" value="F:metal ion binding"/>
    <property type="evidence" value="ECO:0007669"/>
    <property type="project" value="UniProtKB-KW"/>
</dbReference>
<dbReference type="PANTHER" id="PTHR12103">
    <property type="entry name" value="5'-NUCLEOTIDASE DOMAIN-CONTAINING"/>
    <property type="match status" value="1"/>
</dbReference>
<feature type="binding site" evidence="6">
    <location>
        <position position="388"/>
    </location>
    <ligand>
        <name>Mg(2+)</name>
        <dbReference type="ChEBI" id="CHEBI:18420"/>
    </ligand>
</feature>
<feature type="active site" description="Nucleophile" evidence="5">
    <location>
        <position position="65"/>
    </location>
</feature>
<reference evidence="7 8" key="1">
    <citation type="submission" date="2022-07" db="EMBL/GenBank/DDBJ databases">
        <title>Genome-wide signatures of adaptation to extreme environments.</title>
        <authorList>
            <person name="Cho C.H."/>
            <person name="Yoon H.S."/>
        </authorList>
    </citation>
    <scope>NUCLEOTIDE SEQUENCE [LARGE SCALE GENOMIC DNA]</scope>
    <source>
        <strain evidence="7 8">DBV 063 E5</strain>
    </source>
</reference>
<protein>
    <submittedName>
        <fullName evidence="7">Uncharacterized protein</fullName>
    </submittedName>
</protein>
<feature type="binding site" evidence="6">
    <location>
        <position position="65"/>
    </location>
    <ligand>
        <name>Mg(2+)</name>
        <dbReference type="ChEBI" id="CHEBI:18420"/>
    </ligand>
</feature>
<dbReference type="GO" id="GO:0008253">
    <property type="term" value="F:5'-nucleotidase activity"/>
    <property type="evidence" value="ECO:0007669"/>
    <property type="project" value="TreeGrafter"/>
</dbReference>
<evidence type="ECO:0000256" key="5">
    <source>
        <dbReference type="PIRSR" id="PIRSR017434-1"/>
    </source>
</evidence>
<dbReference type="InterPro" id="IPR036412">
    <property type="entry name" value="HAD-like_sf"/>
</dbReference>
<evidence type="ECO:0000256" key="2">
    <source>
        <dbReference type="ARBA" id="ARBA00022723"/>
    </source>
</evidence>
<feature type="active site" description="Proton donor" evidence="5">
    <location>
        <position position="67"/>
    </location>
</feature>
<evidence type="ECO:0000256" key="3">
    <source>
        <dbReference type="ARBA" id="ARBA00022801"/>
    </source>
</evidence>
<dbReference type="NCBIfam" id="TIGR02244">
    <property type="entry name" value="HAD-IG-Ncltidse"/>
    <property type="match status" value="1"/>
</dbReference>
<dbReference type="InterPro" id="IPR023214">
    <property type="entry name" value="HAD_sf"/>
</dbReference>
<organism evidence="7 8">
    <name type="scientific">Cyanidium caldarium</name>
    <name type="common">Red alga</name>
    <dbReference type="NCBI Taxonomy" id="2771"/>
    <lineage>
        <taxon>Eukaryota</taxon>
        <taxon>Rhodophyta</taxon>
        <taxon>Bangiophyceae</taxon>
        <taxon>Cyanidiales</taxon>
        <taxon>Cyanidiaceae</taxon>
        <taxon>Cyanidium</taxon>
    </lineage>
</organism>
<evidence type="ECO:0000256" key="6">
    <source>
        <dbReference type="PIRSR" id="PIRSR017434-2"/>
    </source>
</evidence>
<evidence type="ECO:0000256" key="4">
    <source>
        <dbReference type="ARBA" id="ARBA00022842"/>
    </source>
</evidence>
<dbReference type="Gene3D" id="3.40.50.1000">
    <property type="entry name" value="HAD superfamily/HAD-like"/>
    <property type="match status" value="1"/>
</dbReference>
<accession>A0AAV9IYG4</accession>
<keyword evidence="8" id="KW-1185">Reference proteome</keyword>
<sequence length="538" mass="60888">MDAGESSSPRVASRQVPELVRRSTLEDLRSLAGIDHPIKYRRAAAQRVYCNRDVNMEHIAYIGFDMDYTLAAYRRPAFDELQFSLICETLVKEFGYPSVLLEWHFQPDFLIRGLLLDASRGNFIKCDAYGVMLRVLHGRRRLLQEEMEAAYPSGNVASSQVGEEFQSMDTLYHLPIANVYANLVHYFDDGHVERDENVSAHAAATTAGTNGIAAASLMADDARISYLNLWQDVRAASDIVHERGLLKQRTLERLTEYLSDDDATYRMLRLLRGAGKRLFLLTNSEYWYTSAVMDYMVGRFACPDDPSAGWRHAFDVCIVGAKKPTFFRNGTTLREVDVRTGRPKLDDVRTRHLRLEALRGRVFQGGSIAIFHALAGVARGSSVLYVGDHVYADVLLARKAHHWRTLLVVPELSAEIRALTQAQALLKRLQTLEYLRAEMFRGLDASARERPDRDGVLQAELERVREGIEAAFNRYAGGLFRSAHRTTLFAQQVSFFADLYTERCANLADYPGFYYFSSVSTPQMPHEDQPAMTSERVG</sequence>
<comment type="caution">
    <text evidence="7">The sequence shown here is derived from an EMBL/GenBank/DDBJ whole genome shotgun (WGS) entry which is preliminary data.</text>
</comment>
<gene>
    <name evidence="7" type="ORF">CDCA_CDCA11G3183</name>
</gene>
<dbReference type="PANTHER" id="PTHR12103:SF15">
    <property type="entry name" value="CYTOSOLIC PURINE 5'-NUCLEOTIDASE"/>
    <property type="match status" value="1"/>
</dbReference>